<accession>A0A6C0JMK6</accession>
<feature type="compositionally biased region" description="Low complexity" evidence="1">
    <location>
        <begin position="68"/>
        <end position="85"/>
    </location>
</feature>
<dbReference type="EMBL" id="MN740430">
    <property type="protein sequence ID" value="QHU05960.1"/>
    <property type="molecule type" value="Genomic_DNA"/>
</dbReference>
<evidence type="ECO:0000313" key="2">
    <source>
        <dbReference type="EMBL" id="QHU05960.1"/>
    </source>
</evidence>
<dbReference type="AlphaFoldDB" id="A0A6C0JMK6"/>
<feature type="region of interest" description="Disordered" evidence="1">
    <location>
        <begin position="49"/>
        <end position="101"/>
    </location>
</feature>
<evidence type="ECO:0000256" key="1">
    <source>
        <dbReference type="SAM" id="MobiDB-lite"/>
    </source>
</evidence>
<name>A0A6C0JMK6_9ZZZZ</name>
<reference evidence="2" key="1">
    <citation type="journal article" date="2020" name="Nature">
        <title>Giant virus diversity and host interactions through global metagenomics.</title>
        <authorList>
            <person name="Schulz F."/>
            <person name="Roux S."/>
            <person name="Paez-Espino D."/>
            <person name="Jungbluth S."/>
            <person name="Walsh D.A."/>
            <person name="Denef V.J."/>
            <person name="McMahon K.D."/>
            <person name="Konstantinidis K.T."/>
            <person name="Eloe-Fadrosh E.A."/>
            <person name="Kyrpides N.C."/>
            <person name="Woyke T."/>
        </authorList>
    </citation>
    <scope>NUCLEOTIDE SEQUENCE</scope>
    <source>
        <strain evidence="2">GVMAG-M-3300027747-57</strain>
    </source>
</reference>
<feature type="compositionally biased region" description="Basic residues" evidence="1">
    <location>
        <begin position="58"/>
        <end position="67"/>
    </location>
</feature>
<sequence>MYFFIYNYEEKNLFNLYMSALGNGSLTGFSFNKENVLSNVQTSATQPVPVNYNSKLIGGRKRKHKLSSLRSLKSNKNLGFSLKSRGGSKKSRKNRKHKKRT</sequence>
<organism evidence="2">
    <name type="scientific">viral metagenome</name>
    <dbReference type="NCBI Taxonomy" id="1070528"/>
    <lineage>
        <taxon>unclassified sequences</taxon>
        <taxon>metagenomes</taxon>
        <taxon>organismal metagenomes</taxon>
    </lineage>
</organism>
<proteinExistence type="predicted"/>
<protein>
    <submittedName>
        <fullName evidence="2">Uncharacterized protein</fullName>
    </submittedName>
</protein>
<feature type="compositionally biased region" description="Basic residues" evidence="1">
    <location>
        <begin position="86"/>
        <end position="101"/>
    </location>
</feature>